<dbReference type="RefSeq" id="WP_171154610.1">
    <property type="nucleotide sequence ID" value="NZ_JABENB010000001.1"/>
</dbReference>
<sequence length="153" mass="17052">MPTNLEVSIEINAAPDKVWATVSDLTQMPKWSPQTRKVIVRGGQLGQGSKMVNVNKLGWRVWPTQSMVTAFEPGRKIAWRVKENHATWSFDLEPLDGGTRTKLIERRDVSGGTTAVSQQLIDKLMGGEDSFEKGLTSGMRQTLQRIRSQVESA</sequence>
<comment type="caution">
    <text evidence="1">The sequence shown here is derived from an EMBL/GenBank/DDBJ whole genome shotgun (WGS) entry which is preliminary data.</text>
</comment>
<dbReference type="SUPFAM" id="SSF55961">
    <property type="entry name" value="Bet v1-like"/>
    <property type="match status" value="1"/>
</dbReference>
<dbReference type="Proteomes" id="UP000557772">
    <property type="component" value="Unassembled WGS sequence"/>
</dbReference>
<dbReference type="CDD" id="cd07812">
    <property type="entry name" value="SRPBCC"/>
    <property type="match status" value="1"/>
</dbReference>
<dbReference type="InterPro" id="IPR019587">
    <property type="entry name" value="Polyketide_cyclase/dehydratase"/>
</dbReference>
<proteinExistence type="predicted"/>
<reference evidence="1 2" key="1">
    <citation type="submission" date="2020-05" db="EMBL/GenBank/DDBJ databases">
        <title>Flexivirga sp. ID2601S isolated from air conditioner.</title>
        <authorList>
            <person name="Kim D.H."/>
        </authorList>
    </citation>
    <scope>NUCLEOTIDE SEQUENCE [LARGE SCALE GENOMIC DNA]</scope>
    <source>
        <strain evidence="1 2">ID2601S</strain>
    </source>
</reference>
<dbReference type="AlphaFoldDB" id="A0A849AIA5"/>
<dbReference type="InterPro" id="IPR023393">
    <property type="entry name" value="START-like_dom_sf"/>
</dbReference>
<evidence type="ECO:0000313" key="1">
    <source>
        <dbReference type="EMBL" id="NNG39663.1"/>
    </source>
</evidence>
<accession>A0A849AIA5</accession>
<keyword evidence="2" id="KW-1185">Reference proteome</keyword>
<organism evidence="1 2">
    <name type="scientific">Flexivirga aerilata</name>
    <dbReference type="NCBI Taxonomy" id="1656889"/>
    <lineage>
        <taxon>Bacteria</taxon>
        <taxon>Bacillati</taxon>
        <taxon>Actinomycetota</taxon>
        <taxon>Actinomycetes</taxon>
        <taxon>Micrococcales</taxon>
        <taxon>Dermacoccaceae</taxon>
        <taxon>Flexivirga</taxon>
    </lineage>
</organism>
<name>A0A849AIA5_9MICO</name>
<gene>
    <name evidence="1" type="ORF">HJ588_10310</name>
</gene>
<dbReference type="Gene3D" id="3.30.530.20">
    <property type="match status" value="1"/>
</dbReference>
<protein>
    <submittedName>
        <fullName evidence="1">SRPBCC family protein</fullName>
    </submittedName>
</protein>
<dbReference type="EMBL" id="JABENB010000001">
    <property type="protein sequence ID" value="NNG39663.1"/>
    <property type="molecule type" value="Genomic_DNA"/>
</dbReference>
<evidence type="ECO:0000313" key="2">
    <source>
        <dbReference type="Proteomes" id="UP000557772"/>
    </source>
</evidence>
<dbReference type="Pfam" id="PF10604">
    <property type="entry name" value="Polyketide_cyc2"/>
    <property type="match status" value="1"/>
</dbReference>